<dbReference type="AlphaFoldDB" id="A0A1I6W852"/>
<keyword evidence="2" id="KW-1185">Reference proteome</keyword>
<protein>
    <submittedName>
        <fullName evidence="1">Uncharacterized protein</fullName>
    </submittedName>
</protein>
<proteinExistence type="predicted"/>
<dbReference type="Proteomes" id="UP000199392">
    <property type="component" value="Unassembled WGS sequence"/>
</dbReference>
<dbReference type="EMBL" id="FOZW01000016">
    <property type="protein sequence ID" value="SFT22120.1"/>
    <property type="molecule type" value="Genomic_DNA"/>
</dbReference>
<reference evidence="2" key="1">
    <citation type="submission" date="2016-10" db="EMBL/GenBank/DDBJ databases">
        <authorList>
            <person name="Varghese N."/>
            <person name="Submissions S."/>
        </authorList>
    </citation>
    <scope>NUCLEOTIDE SEQUENCE [LARGE SCALE GENOMIC DNA]</scope>
    <source>
        <strain evidence="2">DSM 26894</strain>
    </source>
</reference>
<gene>
    <name evidence="1" type="ORF">SAMN04488050_1166</name>
</gene>
<accession>A0A1I6W852</accession>
<name>A0A1I6W852_9RHOB</name>
<organism evidence="1 2">
    <name type="scientific">Alloyangia pacifica</name>
    <dbReference type="NCBI Taxonomy" id="311180"/>
    <lineage>
        <taxon>Bacteria</taxon>
        <taxon>Pseudomonadati</taxon>
        <taxon>Pseudomonadota</taxon>
        <taxon>Alphaproteobacteria</taxon>
        <taxon>Rhodobacterales</taxon>
        <taxon>Roseobacteraceae</taxon>
        <taxon>Alloyangia</taxon>
    </lineage>
</organism>
<sequence>MLADSDGAGTLASERLNEAVARARRNEFDDAGAVLCAQDIGQPLEACDARVARSGAGTAAVRVDFPNGFSRILKFSDGGFVSANATMSGVGTDIDWQRDGDRLILRVDDQRYELDGAFVFGPMYDR</sequence>
<evidence type="ECO:0000313" key="2">
    <source>
        <dbReference type="Proteomes" id="UP000199392"/>
    </source>
</evidence>
<evidence type="ECO:0000313" key="1">
    <source>
        <dbReference type="EMBL" id="SFT22120.1"/>
    </source>
</evidence>